<dbReference type="EMBL" id="JAFBER010000010">
    <property type="protein sequence ID" value="MBM7645577.1"/>
    <property type="molecule type" value="Genomic_DNA"/>
</dbReference>
<dbReference type="Proteomes" id="UP000808914">
    <property type="component" value="Unassembled WGS sequence"/>
</dbReference>
<evidence type="ECO:0000256" key="1">
    <source>
        <dbReference type="ARBA" id="ARBA00003408"/>
    </source>
</evidence>
<protein>
    <recommendedName>
        <fullName evidence="4">Probable multidrug resistance protein NorM</fullName>
    </recommendedName>
    <alternativeName>
        <fullName evidence="12">Multidrug-efflux transporter</fullName>
    </alternativeName>
</protein>
<keyword evidence="5" id="KW-0813">Transport</keyword>
<evidence type="ECO:0000256" key="7">
    <source>
        <dbReference type="ARBA" id="ARBA00022475"/>
    </source>
</evidence>
<evidence type="ECO:0000313" key="14">
    <source>
        <dbReference type="EMBL" id="MBM7645577.1"/>
    </source>
</evidence>
<comment type="function">
    <text evidence="1">Multidrug efflux pump.</text>
</comment>
<feature type="transmembrane region" description="Helical" evidence="13">
    <location>
        <begin position="202"/>
        <end position="221"/>
    </location>
</feature>
<dbReference type="InterPro" id="IPR050222">
    <property type="entry name" value="MATE_MdtK"/>
</dbReference>
<evidence type="ECO:0000256" key="12">
    <source>
        <dbReference type="ARBA" id="ARBA00031636"/>
    </source>
</evidence>
<evidence type="ECO:0000256" key="11">
    <source>
        <dbReference type="ARBA" id="ARBA00023136"/>
    </source>
</evidence>
<evidence type="ECO:0000256" key="10">
    <source>
        <dbReference type="ARBA" id="ARBA00023065"/>
    </source>
</evidence>
<feature type="transmembrane region" description="Helical" evidence="13">
    <location>
        <begin position="54"/>
        <end position="75"/>
    </location>
</feature>
<organism evidence="14 15">
    <name type="scientific">Scopulibacillus daqui</name>
    <dbReference type="NCBI Taxonomy" id="1469162"/>
    <lineage>
        <taxon>Bacteria</taxon>
        <taxon>Bacillati</taxon>
        <taxon>Bacillota</taxon>
        <taxon>Bacilli</taxon>
        <taxon>Bacillales</taxon>
        <taxon>Sporolactobacillaceae</taxon>
        <taxon>Scopulibacillus</taxon>
    </lineage>
</organism>
<evidence type="ECO:0000256" key="4">
    <source>
        <dbReference type="ARBA" id="ARBA00020268"/>
    </source>
</evidence>
<feature type="transmembrane region" description="Helical" evidence="13">
    <location>
        <begin position="286"/>
        <end position="304"/>
    </location>
</feature>
<dbReference type="RefSeq" id="WP_205003515.1">
    <property type="nucleotide sequence ID" value="NZ_JAFBER010000010.1"/>
</dbReference>
<feature type="transmembrane region" description="Helical" evidence="13">
    <location>
        <begin position="418"/>
        <end position="441"/>
    </location>
</feature>
<feature type="transmembrane region" description="Helical" evidence="13">
    <location>
        <begin position="316"/>
        <end position="340"/>
    </location>
</feature>
<keyword evidence="8 13" id="KW-0812">Transmembrane</keyword>
<keyword evidence="10" id="KW-0406">Ion transport</keyword>
<gene>
    <name evidence="14" type="ORF">JOD45_001795</name>
</gene>
<feature type="transmembrane region" description="Helical" evidence="13">
    <location>
        <begin position="12"/>
        <end position="34"/>
    </location>
</feature>
<dbReference type="PIRSF" id="PIRSF006603">
    <property type="entry name" value="DinF"/>
    <property type="match status" value="1"/>
</dbReference>
<dbReference type="InterPro" id="IPR048279">
    <property type="entry name" value="MdtK-like"/>
</dbReference>
<evidence type="ECO:0000256" key="6">
    <source>
        <dbReference type="ARBA" id="ARBA00022449"/>
    </source>
</evidence>
<dbReference type="PANTHER" id="PTHR43298">
    <property type="entry name" value="MULTIDRUG RESISTANCE PROTEIN NORM-RELATED"/>
    <property type="match status" value="1"/>
</dbReference>
<keyword evidence="9 13" id="KW-1133">Transmembrane helix</keyword>
<name>A0ABS2Q212_9BACL</name>
<comment type="subcellular location">
    <subcellularLocation>
        <location evidence="2">Cell membrane</location>
        <topology evidence="2">Multi-pass membrane protein</topology>
    </subcellularLocation>
</comment>
<dbReference type="PANTHER" id="PTHR43298:SF2">
    <property type="entry name" value="FMN_FAD EXPORTER YEEO-RELATED"/>
    <property type="match status" value="1"/>
</dbReference>
<comment type="caution">
    <text evidence="14">The sequence shown here is derived from an EMBL/GenBank/DDBJ whole genome shotgun (WGS) entry which is preliminary data.</text>
</comment>
<evidence type="ECO:0000256" key="9">
    <source>
        <dbReference type="ARBA" id="ARBA00022989"/>
    </source>
</evidence>
<sequence length="456" mass="50655">MYQTHTIGKKVRLLIYILIPILITQLGMYAMNFFDTVMSGHASADDLAGVAIGSSLWTPVFTGLSGILLSLTPIISQLIGANKKEQIPFSLVQAIYLAFVIAVVVIVIGGCVIHPILNAMNLDPHVQDIAYRYLKALAWGMIPLFVYNALRCFIDAHGQTKLTMMITLAALPINILFNYFMIFGKMGFPRLGGVGAGYASAIAYWIITFIALFVIVFKQPFAKYRVFNRVYRISFASWKEQLKIGVPIGFSVFFETSIFSAVTLLMSNFSTLIVAAHQSAMNFASALYMVPLSISMALTIAVGFEVGAKRFQDARLYSYIGIIIAVIMAIIFAISVYLLNGQISKLYSTDATLRHMIEHFVIYAIFFQLSDAFGAPIQGTLRGYKDVNITLVMTLISYWVIGLPLGYILANFTPLEPFGYWIGLIIGLAAGAICLFIRLIFVQRRYKHSFLQNSKT</sequence>
<keyword evidence="11 13" id="KW-0472">Membrane</keyword>
<evidence type="ECO:0000256" key="13">
    <source>
        <dbReference type="SAM" id="Phobius"/>
    </source>
</evidence>
<feature type="transmembrane region" description="Helical" evidence="13">
    <location>
        <begin position="242"/>
        <end position="266"/>
    </location>
</feature>
<dbReference type="InterPro" id="IPR002528">
    <property type="entry name" value="MATE_fam"/>
</dbReference>
<evidence type="ECO:0000256" key="2">
    <source>
        <dbReference type="ARBA" id="ARBA00004651"/>
    </source>
</evidence>
<feature type="transmembrane region" description="Helical" evidence="13">
    <location>
        <begin position="95"/>
        <end position="117"/>
    </location>
</feature>
<feature type="transmembrane region" description="Helical" evidence="13">
    <location>
        <begin position="389"/>
        <end position="412"/>
    </location>
</feature>
<evidence type="ECO:0000256" key="8">
    <source>
        <dbReference type="ARBA" id="ARBA00022692"/>
    </source>
</evidence>
<keyword evidence="6" id="KW-0050">Antiport</keyword>
<feature type="transmembrane region" description="Helical" evidence="13">
    <location>
        <begin position="162"/>
        <end position="182"/>
    </location>
</feature>
<feature type="transmembrane region" description="Helical" evidence="13">
    <location>
        <begin position="129"/>
        <end position="150"/>
    </location>
</feature>
<evidence type="ECO:0000256" key="5">
    <source>
        <dbReference type="ARBA" id="ARBA00022448"/>
    </source>
</evidence>
<dbReference type="Pfam" id="PF01554">
    <property type="entry name" value="MatE"/>
    <property type="match status" value="2"/>
</dbReference>
<keyword evidence="15" id="KW-1185">Reference proteome</keyword>
<comment type="similarity">
    <text evidence="3">Belongs to the multi antimicrobial extrusion (MATE) (TC 2.A.66.1) family.</text>
</comment>
<evidence type="ECO:0000313" key="15">
    <source>
        <dbReference type="Proteomes" id="UP000808914"/>
    </source>
</evidence>
<keyword evidence="7" id="KW-1003">Cell membrane</keyword>
<proteinExistence type="inferred from homology"/>
<dbReference type="NCBIfam" id="TIGR00797">
    <property type="entry name" value="matE"/>
    <property type="match status" value="1"/>
</dbReference>
<evidence type="ECO:0000256" key="3">
    <source>
        <dbReference type="ARBA" id="ARBA00010199"/>
    </source>
</evidence>
<accession>A0ABS2Q212</accession>
<reference evidence="14 15" key="1">
    <citation type="submission" date="2021-01" db="EMBL/GenBank/DDBJ databases">
        <title>Genomic Encyclopedia of Type Strains, Phase IV (KMG-IV): sequencing the most valuable type-strain genomes for metagenomic binning, comparative biology and taxonomic classification.</title>
        <authorList>
            <person name="Goeker M."/>
        </authorList>
    </citation>
    <scope>NUCLEOTIDE SEQUENCE [LARGE SCALE GENOMIC DNA]</scope>
    <source>
        <strain evidence="14 15">DSM 28236</strain>
    </source>
</reference>
<dbReference type="CDD" id="cd13131">
    <property type="entry name" value="MATE_NorM_like"/>
    <property type="match status" value="1"/>
</dbReference>
<feature type="transmembrane region" description="Helical" evidence="13">
    <location>
        <begin position="360"/>
        <end position="377"/>
    </location>
</feature>